<feature type="region of interest" description="Disordered" evidence="1">
    <location>
        <begin position="32"/>
        <end position="66"/>
    </location>
</feature>
<evidence type="ECO:0000256" key="1">
    <source>
        <dbReference type="SAM" id="MobiDB-lite"/>
    </source>
</evidence>
<dbReference type="SUPFAM" id="SSF47917">
    <property type="entry name" value="C-terminal domain of alpha and beta subunits of F1 ATP synthase"/>
    <property type="match status" value="1"/>
</dbReference>
<reference evidence="3 4" key="1">
    <citation type="submission" date="2024-11" db="EMBL/GenBank/DDBJ databases">
        <title>A near-complete genome assembly of Cinchona calisaya.</title>
        <authorList>
            <person name="Lian D.C."/>
            <person name="Zhao X.W."/>
            <person name="Wei L."/>
        </authorList>
    </citation>
    <scope>NUCLEOTIDE SEQUENCE [LARGE SCALE GENOMIC DNA]</scope>
    <source>
        <tissue evidence="3">Nenye</tissue>
    </source>
</reference>
<evidence type="ECO:0000313" key="3">
    <source>
        <dbReference type="EMBL" id="KAL3516471.1"/>
    </source>
</evidence>
<sequence>MKQVCGSSQLELAKYHKMAAFSQFGLDHDAATQALLNREPRPAQSGSTRDDDNSEDDNPEEWDTPLAPCCHAVNSATFLITKSLVNWWNTSRQLGRISNYFSPRIDGARIHSFRLDRAVLDRLNYNPWKIR</sequence>
<dbReference type="Pfam" id="PF00306">
    <property type="entry name" value="ATP-synt_ab_C"/>
    <property type="match status" value="1"/>
</dbReference>
<proteinExistence type="predicted"/>
<dbReference type="Gene3D" id="1.20.150.20">
    <property type="entry name" value="ATP synthase alpha/beta chain, C-terminal domain"/>
    <property type="match status" value="1"/>
</dbReference>
<dbReference type="InterPro" id="IPR000793">
    <property type="entry name" value="ATP_synth_asu_C"/>
</dbReference>
<organism evidence="3 4">
    <name type="scientific">Cinchona calisaya</name>
    <dbReference type="NCBI Taxonomy" id="153742"/>
    <lineage>
        <taxon>Eukaryota</taxon>
        <taxon>Viridiplantae</taxon>
        <taxon>Streptophyta</taxon>
        <taxon>Embryophyta</taxon>
        <taxon>Tracheophyta</taxon>
        <taxon>Spermatophyta</taxon>
        <taxon>Magnoliopsida</taxon>
        <taxon>eudicotyledons</taxon>
        <taxon>Gunneridae</taxon>
        <taxon>Pentapetalae</taxon>
        <taxon>asterids</taxon>
        <taxon>lamiids</taxon>
        <taxon>Gentianales</taxon>
        <taxon>Rubiaceae</taxon>
        <taxon>Cinchonoideae</taxon>
        <taxon>Cinchoneae</taxon>
        <taxon>Cinchona</taxon>
    </lineage>
</organism>
<dbReference type="InterPro" id="IPR038376">
    <property type="entry name" value="ATP_synth_asu_C_sf"/>
</dbReference>
<feature type="domain" description="ATP synthase alpha subunit C-terminal" evidence="2">
    <location>
        <begin position="1"/>
        <end position="38"/>
    </location>
</feature>
<evidence type="ECO:0000259" key="2">
    <source>
        <dbReference type="Pfam" id="PF00306"/>
    </source>
</evidence>
<dbReference type="AlphaFoldDB" id="A0ABD2ZAH0"/>
<comment type="caution">
    <text evidence="3">The sequence shown here is derived from an EMBL/GenBank/DDBJ whole genome shotgun (WGS) entry which is preliminary data.</text>
</comment>
<keyword evidence="4" id="KW-1185">Reference proteome</keyword>
<name>A0ABD2ZAH0_9GENT</name>
<evidence type="ECO:0000313" key="4">
    <source>
        <dbReference type="Proteomes" id="UP001630127"/>
    </source>
</evidence>
<dbReference type="Proteomes" id="UP001630127">
    <property type="component" value="Unassembled WGS sequence"/>
</dbReference>
<gene>
    <name evidence="3" type="ORF">ACH5RR_023373</name>
</gene>
<protein>
    <recommendedName>
        <fullName evidence="2">ATP synthase alpha subunit C-terminal domain-containing protein</fullName>
    </recommendedName>
</protein>
<dbReference type="EMBL" id="JBJUIK010000010">
    <property type="protein sequence ID" value="KAL3516471.1"/>
    <property type="molecule type" value="Genomic_DNA"/>
</dbReference>
<feature type="compositionally biased region" description="Acidic residues" evidence="1">
    <location>
        <begin position="52"/>
        <end position="63"/>
    </location>
</feature>
<accession>A0ABD2ZAH0</accession>